<sequence>MGQGGTMAIEDAVFLAALMPLGTQPGEIVSRLPLLQKYRGERINRIQDYSRRNGKDLSDPHNPRPTTIQCKNPGSLWHMQ</sequence>
<dbReference type="OrthoDB" id="9993796at2759"/>
<evidence type="ECO:0000313" key="2">
    <source>
        <dbReference type="EMBL" id="CAG9978695.1"/>
    </source>
</evidence>
<name>A0A9N9XYJ8_9HYPO</name>
<dbReference type="InterPro" id="IPR036188">
    <property type="entry name" value="FAD/NAD-bd_sf"/>
</dbReference>
<comment type="caution">
    <text evidence="2">The sequence shown here is derived from an EMBL/GenBank/DDBJ whole genome shotgun (WGS) entry which is preliminary data.</text>
</comment>
<proteinExistence type="predicted"/>
<dbReference type="EMBL" id="CABFNO020001300">
    <property type="protein sequence ID" value="CAG9978695.1"/>
    <property type="molecule type" value="Genomic_DNA"/>
</dbReference>
<gene>
    <name evidence="2" type="ORF">CBYS24578_00009345</name>
</gene>
<feature type="compositionally biased region" description="Basic and acidic residues" evidence="1">
    <location>
        <begin position="47"/>
        <end position="62"/>
    </location>
</feature>
<protein>
    <submittedName>
        <fullName evidence="2">Uncharacterized protein</fullName>
    </submittedName>
</protein>
<dbReference type="Gene3D" id="3.50.50.60">
    <property type="entry name" value="FAD/NAD(P)-binding domain"/>
    <property type="match status" value="1"/>
</dbReference>
<keyword evidence="3" id="KW-1185">Reference proteome</keyword>
<organism evidence="2 3">
    <name type="scientific">Clonostachys byssicola</name>
    <dbReference type="NCBI Taxonomy" id="160290"/>
    <lineage>
        <taxon>Eukaryota</taxon>
        <taxon>Fungi</taxon>
        <taxon>Dikarya</taxon>
        <taxon>Ascomycota</taxon>
        <taxon>Pezizomycotina</taxon>
        <taxon>Sordariomycetes</taxon>
        <taxon>Hypocreomycetidae</taxon>
        <taxon>Hypocreales</taxon>
        <taxon>Bionectriaceae</taxon>
        <taxon>Clonostachys</taxon>
    </lineage>
</organism>
<dbReference type="AlphaFoldDB" id="A0A9N9XYJ8"/>
<feature type="region of interest" description="Disordered" evidence="1">
    <location>
        <begin position="47"/>
        <end position="80"/>
    </location>
</feature>
<accession>A0A9N9XYJ8</accession>
<reference evidence="2" key="1">
    <citation type="submission" date="2021-10" db="EMBL/GenBank/DDBJ databases">
        <authorList>
            <person name="Piombo E."/>
        </authorList>
    </citation>
    <scope>NUCLEOTIDE SEQUENCE</scope>
</reference>
<dbReference type="Proteomes" id="UP000754883">
    <property type="component" value="Unassembled WGS sequence"/>
</dbReference>
<evidence type="ECO:0000256" key="1">
    <source>
        <dbReference type="SAM" id="MobiDB-lite"/>
    </source>
</evidence>
<evidence type="ECO:0000313" key="3">
    <source>
        <dbReference type="Proteomes" id="UP000754883"/>
    </source>
</evidence>